<comment type="pathway">
    <text evidence="2">Protein modification; protein glycosylation.</text>
</comment>
<dbReference type="PANTHER" id="PTHR10859:SF91">
    <property type="entry name" value="DOLICHYL-PHOSPHATE BETA-GLUCOSYLTRANSFERASE"/>
    <property type="match status" value="1"/>
</dbReference>
<dbReference type="GO" id="GO:0004581">
    <property type="term" value="F:dolichyl-phosphate beta-glucosyltransferase activity"/>
    <property type="evidence" value="ECO:0007669"/>
    <property type="project" value="UniProtKB-EC"/>
</dbReference>
<evidence type="ECO:0000256" key="11">
    <source>
        <dbReference type="ARBA" id="ARBA00023136"/>
    </source>
</evidence>
<dbReference type="EMBL" id="PDNA01000149">
    <property type="protein sequence ID" value="PGH10116.1"/>
    <property type="molecule type" value="Genomic_DNA"/>
</dbReference>
<evidence type="ECO:0000313" key="16">
    <source>
        <dbReference type="Proteomes" id="UP000224634"/>
    </source>
</evidence>
<dbReference type="OrthoDB" id="3784at2759"/>
<dbReference type="SUPFAM" id="SSF53448">
    <property type="entry name" value="Nucleotide-diphospho-sugar transferases"/>
    <property type="match status" value="1"/>
</dbReference>
<dbReference type="GO" id="GO:0006487">
    <property type="term" value="P:protein N-linked glycosylation"/>
    <property type="evidence" value="ECO:0007669"/>
    <property type="project" value="TreeGrafter"/>
</dbReference>
<evidence type="ECO:0000256" key="1">
    <source>
        <dbReference type="ARBA" id="ARBA00004389"/>
    </source>
</evidence>
<dbReference type="STRING" id="1447883.A0A2B7XLT6"/>
<keyword evidence="11 13" id="KW-0472">Membrane</keyword>
<keyword evidence="10 13" id="KW-1133">Transmembrane helix</keyword>
<organism evidence="15 16">
    <name type="scientific">Polytolypa hystricis (strain UAMH7299)</name>
    <dbReference type="NCBI Taxonomy" id="1447883"/>
    <lineage>
        <taxon>Eukaryota</taxon>
        <taxon>Fungi</taxon>
        <taxon>Dikarya</taxon>
        <taxon>Ascomycota</taxon>
        <taxon>Pezizomycotina</taxon>
        <taxon>Eurotiomycetes</taxon>
        <taxon>Eurotiomycetidae</taxon>
        <taxon>Onygenales</taxon>
        <taxon>Onygenales incertae sedis</taxon>
        <taxon>Polytolypa</taxon>
    </lineage>
</organism>
<comment type="catalytic activity">
    <reaction evidence="12">
        <text>a di-trans,poly-cis-dolichyl phosphate + UDP-alpha-D-glucose = a di-trans,poly-cis-dolichyl beta-D-glucosyl phosphate + UDP</text>
        <dbReference type="Rhea" id="RHEA:15401"/>
        <dbReference type="Rhea" id="RHEA-COMP:19498"/>
        <dbReference type="Rhea" id="RHEA-COMP:19502"/>
        <dbReference type="ChEBI" id="CHEBI:57525"/>
        <dbReference type="ChEBI" id="CHEBI:57683"/>
        <dbReference type="ChEBI" id="CHEBI:58223"/>
        <dbReference type="ChEBI" id="CHEBI:58885"/>
        <dbReference type="EC" id="2.4.1.117"/>
    </reaction>
    <physiologicalReaction direction="left-to-right" evidence="12">
        <dbReference type="Rhea" id="RHEA:15402"/>
    </physiologicalReaction>
</comment>
<proteinExistence type="inferred from homology"/>
<evidence type="ECO:0000313" key="15">
    <source>
        <dbReference type="EMBL" id="PGH10116.1"/>
    </source>
</evidence>
<dbReference type="Pfam" id="PF00535">
    <property type="entry name" value="Glycos_transf_2"/>
    <property type="match status" value="1"/>
</dbReference>
<dbReference type="InterPro" id="IPR001173">
    <property type="entry name" value="Glyco_trans_2-like"/>
</dbReference>
<evidence type="ECO:0000256" key="8">
    <source>
        <dbReference type="ARBA" id="ARBA00022824"/>
    </source>
</evidence>
<comment type="subcellular location">
    <subcellularLocation>
        <location evidence="1">Endoplasmic reticulum membrane</location>
        <topology evidence="1">Single-pass membrane protein</topology>
    </subcellularLocation>
</comment>
<feature type="transmembrane region" description="Helical" evidence="13">
    <location>
        <begin position="24"/>
        <end position="47"/>
    </location>
</feature>
<dbReference type="InterPro" id="IPR035518">
    <property type="entry name" value="DPG_synthase"/>
</dbReference>
<keyword evidence="6" id="KW-0808">Transferase</keyword>
<dbReference type="Proteomes" id="UP000224634">
    <property type="component" value="Unassembled WGS sequence"/>
</dbReference>
<comment type="similarity">
    <text evidence="3">Belongs to the glycosyltransferase 2 family.</text>
</comment>
<keyword evidence="8" id="KW-0256">Endoplasmic reticulum</keyword>
<keyword evidence="5" id="KW-0328">Glycosyltransferase</keyword>
<protein>
    <recommendedName>
        <fullName evidence="4">dolichyl-phosphate beta-glucosyltransferase</fullName>
        <ecNumber evidence="4">2.4.1.117</ecNumber>
    </recommendedName>
</protein>
<evidence type="ECO:0000256" key="4">
    <source>
        <dbReference type="ARBA" id="ARBA00012583"/>
    </source>
</evidence>
<name>A0A2B7XLT6_POLH7</name>
<evidence type="ECO:0000256" key="7">
    <source>
        <dbReference type="ARBA" id="ARBA00022692"/>
    </source>
</evidence>
<keyword evidence="9" id="KW-0735">Signal-anchor</keyword>
<dbReference type="InterPro" id="IPR029044">
    <property type="entry name" value="Nucleotide-diphossugar_trans"/>
</dbReference>
<dbReference type="CDD" id="cd04188">
    <property type="entry name" value="DPG_synthase"/>
    <property type="match status" value="1"/>
</dbReference>
<evidence type="ECO:0000256" key="9">
    <source>
        <dbReference type="ARBA" id="ARBA00022968"/>
    </source>
</evidence>
<reference evidence="15 16" key="1">
    <citation type="submission" date="2017-10" db="EMBL/GenBank/DDBJ databases">
        <title>Comparative genomics in systemic dimorphic fungi from Ajellomycetaceae.</title>
        <authorList>
            <person name="Munoz J.F."/>
            <person name="Mcewen J.G."/>
            <person name="Clay O.K."/>
            <person name="Cuomo C.A."/>
        </authorList>
    </citation>
    <scope>NUCLEOTIDE SEQUENCE [LARGE SCALE GENOMIC DNA]</scope>
    <source>
        <strain evidence="15 16">UAMH7299</strain>
    </source>
</reference>
<gene>
    <name evidence="15" type="ORF">AJ80_07566</name>
</gene>
<dbReference type="GO" id="GO:0005789">
    <property type="term" value="C:endoplasmic reticulum membrane"/>
    <property type="evidence" value="ECO:0007669"/>
    <property type="project" value="UniProtKB-SubCell"/>
</dbReference>
<evidence type="ECO:0000256" key="6">
    <source>
        <dbReference type="ARBA" id="ARBA00022679"/>
    </source>
</evidence>
<dbReference type="AlphaFoldDB" id="A0A2B7XLT6"/>
<evidence type="ECO:0000259" key="14">
    <source>
        <dbReference type="Pfam" id="PF00535"/>
    </source>
</evidence>
<evidence type="ECO:0000256" key="2">
    <source>
        <dbReference type="ARBA" id="ARBA00004922"/>
    </source>
</evidence>
<dbReference type="EC" id="2.4.1.117" evidence="4"/>
<dbReference type="Gene3D" id="3.90.550.10">
    <property type="entry name" value="Spore Coat Polysaccharide Biosynthesis Protein SpsA, Chain A"/>
    <property type="match status" value="1"/>
</dbReference>
<accession>A0A2B7XLT6</accession>
<evidence type="ECO:0000256" key="12">
    <source>
        <dbReference type="ARBA" id="ARBA00045097"/>
    </source>
</evidence>
<evidence type="ECO:0000256" key="10">
    <source>
        <dbReference type="ARBA" id="ARBA00022989"/>
    </source>
</evidence>
<comment type="caution">
    <text evidence="15">The sequence shown here is derived from an EMBL/GenBank/DDBJ whole genome shotgun (WGS) entry which is preliminary data.</text>
</comment>
<sequence length="422" mass="46046">MDYLPITQVCAECVELVRDVPISLLAVFALSTAAGVIILVYALLYLVAPRPRTPFEDEKKYKTISNDGSVTTPQPLPSWQDTLKVSRDKKGNITVEGLSPAELFLSVVVPAYNEEDRLLGMLEEAVNYLEHTYGTLMEQLQAGKSLDAVGTHGTSRQRKPNGTAGVSTTTIAPLRGWEIIIVSDGSTDKTVATALSFSRDHQLSLHPKGHVGPWTTNAGEGVRIPPGTIRVVQLSQNRGKGGAVTHGLRHVRGQYAVFADADGASEFSCLGKLVAECQKVEDSESRGVAVGSRAHLVGSEAVVKRSKLRNFLMHSFHLILRLLTPPATASIKDTQCGFKLFSRASLPYIVPYMHSEGWIFDVEMLMLAEFAGIRVAEVPIGWREVKGSKLNVIWDSLGMAWGLAVLRASWGLGVYRRRLINS</sequence>
<evidence type="ECO:0000256" key="5">
    <source>
        <dbReference type="ARBA" id="ARBA00022676"/>
    </source>
</evidence>
<keyword evidence="7 13" id="KW-0812">Transmembrane</keyword>
<evidence type="ECO:0000256" key="3">
    <source>
        <dbReference type="ARBA" id="ARBA00006739"/>
    </source>
</evidence>
<feature type="domain" description="Glycosyltransferase 2-like" evidence="14">
    <location>
        <begin position="176"/>
        <end position="279"/>
    </location>
</feature>
<keyword evidence="16" id="KW-1185">Reference proteome</keyword>
<evidence type="ECO:0000256" key="13">
    <source>
        <dbReference type="SAM" id="Phobius"/>
    </source>
</evidence>
<dbReference type="PANTHER" id="PTHR10859">
    <property type="entry name" value="GLYCOSYL TRANSFERASE"/>
    <property type="match status" value="1"/>
</dbReference>